<dbReference type="Pfam" id="PF24585">
    <property type="entry name" value="YunG"/>
    <property type="match status" value="1"/>
</dbReference>
<keyword evidence="2" id="KW-1185">Reference proteome</keyword>
<dbReference type="RefSeq" id="WP_014043550.1">
    <property type="nucleotide sequence ID" value="NC_015951.1"/>
</dbReference>
<evidence type="ECO:0000313" key="2">
    <source>
        <dbReference type="Proteomes" id="UP000008703"/>
    </source>
</evidence>
<dbReference type="Proteomes" id="UP000008703">
    <property type="component" value="Plasmid pSTRVI01"/>
</dbReference>
<proteinExistence type="predicted"/>
<reference evidence="1" key="1">
    <citation type="submission" date="2011-08" db="EMBL/GenBank/DDBJ databases">
        <title>Complete sequence of plasmid 1 of Streptomyces violaceusniger Tu 4113.</title>
        <authorList>
            <consortium name="US DOE Joint Genome Institute"/>
            <person name="Lucas S."/>
            <person name="Han J."/>
            <person name="Lapidus A."/>
            <person name="Cheng J.-F."/>
            <person name="Goodwin L."/>
            <person name="Pitluck S."/>
            <person name="Peters L."/>
            <person name="Ivanova N."/>
            <person name="Daligault H."/>
            <person name="Detter J.C."/>
            <person name="Han C."/>
            <person name="Tapia R."/>
            <person name="Land M."/>
            <person name="Hauser L."/>
            <person name="Kyrpides N."/>
            <person name="Ivanova N."/>
            <person name="Pagani I."/>
            <person name="Hagen A."/>
            <person name="Katz L."/>
            <person name="Fiedler H.-P."/>
            <person name="Keasling J."/>
            <person name="Fortman J."/>
            <person name="Woyke T."/>
        </authorList>
    </citation>
    <scope>NUCLEOTIDE SEQUENCE [LARGE SCALE GENOMIC DNA]</scope>
    <source>
        <strain evidence="1">Tu 4113</strain>
        <plasmid evidence="1">pSTRVI01</plasmid>
    </source>
</reference>
<accession>G2PH41</accession>
<name>G2PH41_STRV4</name>
<sequence>MIPWNLLDLDSALRASWAADTCSPDDLARSGWQPENPAWGHCDITALIVNDVFGGDLMAGEVHSEGVQHGFHMWNRLASGIEIDLTREQFQRGRTVTEGRVVKRPPGPLRRWDEYLLLRKRVIERLGHLPEPAI</sequence>
<geneLocation type="plasmid" evidence="1 2">
    <name>pSTRVI01</name>
</geneLocation>
<evidence type="ECO:0000313" key="1">
    <source>
        <dbReference type="EMBL" id="AEM88615.1"/>
    </source>
</evidence>
<dbReference type="AlphaFoldDB" id="G2PH41"/>
<organism evidence="1 2">
    <name type="scientific">Streptomyces violaceusniger (strain Tu 4113)</name>
    <dbReference type="NCBI Taxonomy" id="653045"/>
    <lineage>
        <taxon>Bacteria</taxon>
        <taxon>Bacillati</taxon>
        <taxon>Actinomycetota</taxon>
        <taxon>Actinomycetes</taxon>
        <taxon>Kitasatosporales</taxon>
        <taxon>Streptomycetaceae</taxon>
        <taxon>Streptomyces</taxon>
        <taxon>Streptomyces violaceusniger group</taxon>
    </lineage>
</organism>
<gene>
    <name evidence="1" type="ORF">Strvi_9349</name>
</gene>
<dbReference type="InterPro" id="IPR056238">
    <property type="entry name" value="YunG-like"/>
</dbReference>
<dbReference type="KEGG" id="svl:Strvi_9349"/>
<protein>
    <submittedName>
        <fullName evidence="1">Uncharacterized protein</fullName>
    </submittedName>
</protein>
<dbReference type="EMBL" id="CP002995">
    <property type="protein sequence ID" value="AEM88615.1"/>
    <property type="molecule type" value="Genomic_DNA"/>
</dbReference>
<keyword evidence="1" id="KW-0614">Plasmid</keyword>
<dbReference type="HOGENOM" id="CLU_128785_0_0_11"/>